<comment type="caution">
    <text evidence="1">The sequence shown here is derived from an EMBL/GenBank/DDBJ whole genome shotgun (WGS) entry which is preliminary data.</text>
</comment>
<gene>
    <name evidence="1" type="ORF">LCGC14_0965060</name>
</gene>
<dbReference type="CDD" id="cd00081">
    <property type="entry name" value="Hint"/>
    <property type="match status" value="1"/>
</dbReference>
<accession>A0A0F9QWL7</accession>
<organism evidence="1">
    <name type="scientific">marine sediment metagenome</name>
    <dbReference type="NCBI Taxonomy" id="412755"/>
    <lineage>
        <taxon>unclassified sequences</taxon>
        <taxon>metagenomes</taxon>
        <taxon>ecological metagenomes</taxon>
    </lineage>
</organism>
<sequence length="735" mass="83221">MTTKTKDTEITLKTTKVYEAILQAMKDGKKGILLEGGTYSSKTWSALQALYVVSTNSPNKLDIDIVSESVPHLKGGCIKDFFNILNESPENNPRYNQTDHIYREEGGKGVMTFLSADNEKALGMRRDILFINEGDTLSWEIAKELISRTNIFIIIDWNPRSEFWAHEYYLNDPKWAYDHSTYLDALDVIPFGKREDIEDLGRKDPNYQNIYELGLLGKIEGLVHPHFTQIDVLPEGRYFYGLDFGFGSFNPLQLQGGDPTVLVRNIIVGENLYSKEMFYKYEAMTNDDIAREMVLLKINPLDPIYPDPNEPKSAEEIRRKGFNVQETERGPGSVSFGIKRVNSFYQFWTEDSLKCIKDQRNYRYLKKKEPRSGSVFLSNDTTHQWSHCLIAGTMIKTRRGRVPIESVTTEDYVMTRQGWKKVIASGMTSLAERVQTIFFSNGSNVTGTPDHLVYTKNRGFIPLNTCRYADIIEVCERHSFTMTRSIIGILNHLIGLTGCISGQDQRQSGISIAKYGLIIMERYLKEVKSITRMITPLITQFKTLSAYLKDGTSLIIPVAIQSGGVSGCELISGNTRRRLISGTLPQKDKLGIGNWGNYLGIIENQQPMFVNNAERNIGRDNQTQKQDGFALINVNRHTAERQGKMILRRLVGGAVKLSRRVNINRGNAAPVSVLSVSEFHKDHKPVYDLTIGGLPEFYANGILVHNSMDARRYAVASSHTSRNKYTTSTSIRRRG</sequence>
<dbReference type="Gene3D" id="2.170.16.10">
    <property type="entry name" value="Hedgehog/Intein (Hint) domain"/>
    <property type="match status" value="2"/>
</dbReference>
<dbReference type="InterPro" id="IPR052380">
    <property type="entry name" value="Viral_DNA_packaging_terminase"/>
</dbReference>
<dbReference type="NCBIfam" id="TIGR01443">
    <property type="entry name" value="intein_Cterm"/>
    <property type="match status" value="1"/>
</dbReference>
<dbReference type="GO" id="GO:0016539">
    <property type="term" value="P:intein-mediated protein splicing"/>
    <property type="evidence" value="ECO:0007669"/>
    <property type="project" value="InterPro"/>
</dbReference>
<dbReference type="PROSITE" id="PS50818">
    <property type="entry name" value="INTEIN_C_TER"/>
    <property type="match status" value="1"/>
</dbReference>
<evidence type="ECO:0000313" key="1">
    <source>
        <dbReference type="EMBL" id="KKN17521.1"/>
    </source>
</evidence>
<dbReference type="InterPro" id="IPR036844">
    <property type="entry name" value="Hint_dom_sf"/>
</dbReference>
<dbReference type="InterPro" id="IPR006141">
    <property type="entry name" value="Intein_N"/>
</dbReference>
<dbReference type="SUPFAM" id="SSF51294">
    <property type="entry name" value="Hedgehog/intein (Hint) domain"/>
    <property type="match status" value="1"/>
</dbReference>
<dbReference type="Gene3D" id="3.40.50.300">
    <property type="entry name" value="P-loop containing nucleotide triphosphate hydrolases"/>
    <property type="match status" value="1"/>
</dbReference>
<name>A0A0F9QWL7_9ZZZZ</name>
<dbReference type="Gene3D" id="3.30.420.280">
    <property type="match status" value="1"/>
</dbReference>
<protein>
    <submittedName>
        <fullName evidence="1">Uncharacterized protein</fullName>
    </submittedName>
</protein>
<reference evidence="1" key="1">
    <citation type="journal article" date="2015" name="Nature">
        <title>Complex archaea that bridge the gap between prokaryotes and eukaryotes.</title>
        <authorList>
            <person name="Spang A."/>
            <person name="Saw J.H."/>
            <person name="Jorgensen S.L."/>
            <person name="Zaremba-Niedzwiedzka K."/>
            <person name="Martijn J."/>
            <person name="Lind A.E."/>
            <person name="van Eijk R."/>
            <person name="Schleper C."/>
            <person name="Guy L."/>
            <person name="Ettema T.J."/>
        </authorList>
    </citation>
    <scope>NUCLEOTIDE SEQUENCE</scope>
</reference>
<dbReference type="PANTHER" id="PTHR39184:SF1">
    <property type="entry name" value="PBSX PHAGE TERMINASE LARGE SUBUNIT"/>
    <property type="match status" value="1"/>
</dbReference>
<dbReference type="InterPro" id="IPR030934">
    <property type="entry name" value="Intein_C"/>
</dbReference>
<dbReference type="PANTHER" id="PTHR39184">
    <property type="match status" value="1"/>
</dbReference>
<dbReference type="PROSITE" id="PS50817">
    <property type="entry name" value="INTEIN_N_TER"/>
    <property type="match status" value="1"/>
</dbReference>
<proteinExistence type="predicted"/>
<dbReference type="InterPro" id="IPR027417">
    <property type="entry name" value="P-loop_NTPase"/>
</dbReference>
<dbReference type="EMBL" id="LAZR01003511">
    <property type="protein sequence ID" value="KKN17521.1"/>
    <property type="molecule type" value="Genomic_DNA"/>
</dbReference>
<dbReference type="AlphaFoldDB" id="A0A0F9QWL7"/>